<protein>
    <submittedName>
        <fullName evidence="1">Uncharacterized protein</fullName>
    </submittedName>
</protein>
<name>A0A8S9S4W7_BRACR</name>
<dbReference type="Proteomes" id="UP000712600">
    <property type="component" value="Unassembled WGS sequence"/>
</dbReference>
<evidence type="ECO:0000313" key="2">
    <source>
        <dbReference type="Proteomes" id="UP000712600"/>
    </source>
</evidence>
<gene>
    <name evidence="1" type="ORF">F2Q69_00029219</name>
</gene>
<dbReference type="AlphaFoldDB" id="A0A8S9S4W7"/>
<organism evidence="1 2">
    <name type="scientific">Brassica cretica</name>
    <name type="common">Mustard</name>
    <dbReference type="NCBI Taxonomy" id="69181"/>
    <lineage>
        <taxon>Eukaryota</taxon>
        <taxon>Viridiplantae</taxon>
        <taxon>Streptophyta</taxon>
        <taxon>Embryophyta</taxon>
        <taxon>Tracheophyta</taxon>
        <taxon>Spermatophyta</taxon>
        <taxon>Magnoliopsida</taxon>
        <taxon>eudicotyledons</taxon>
        <taxon>Gunneridae</taxon>
        <taxon>Pentapetalae</taxon>
        <taxon>rosids</taxon>
        <taxon>malvids</taxon>
        <taxon>Brassicales</taxon>
        <taxon>Brassicaceae</taxon>
        <taxon>Brassiceae</taxon>
        <taxon>Brassica</taxon>
    </lineage>
</organism>
<reference evidence="1" key="1">
    <citation type="submission" date="2019-12" db="EMBL/GenBank/DDBJ databases">
        <title>Genome sequencing and annotation of Brassica cretica.</title>
        <authorList>
            <person name="Studholme D.J."/>
            <person name="Sarris P."/>
        </authorList>
    </citation>
    <scope>NUCLEOTIDE SEQUENCE</scope>
    <source>
        <strain evidence="1">PFS-109/04</strain>
        <tissue evidence="1">Leaf</tissue>
    </source>
</reference>
<accession>A0A8S9S4W7</accession>
<sequence length="106" mass="11711">MLVDEWMLLPIDADLFYLWIVHSKSRGSKKSNDFSLLILKVSIDDSIGMSIDTTTKLSIANPSIELYRAVGHKICSDHILASLLINTNAVSSIDSPSSPRQLPLAR</sequence>
<evidence type="ECO:0000313" key="1">
    <source>
        <dbReference type="EMBL" id="KAF3588250.1"/>
    </source>
</evidence>
<dbReference type="EMBL" id="QGKX02000088">
    <property type="protein sequence ID" value="KAF3588250.1"/>
    <property type="molecule type" value="Genomic_DNA"/>
</dbReference>
<comment type="caution">
    <text evidence="1">The sequence shown here is derived from an EMBL/GenBank/DDBJ whole genome shotgun (WGS) entry which is preliminary data.</text>
</comment>
<proteinExistence type="predicted"/>